<protein>
    <recommendedName>
        <fullName evidence="8">Glycosyl transferase</fullName>
    </recommendedName>
</protein>
<dbReference type="PANTHER" id="PTHR43179">
    <property type="entry name" value="RHAMNOSYLTRANSFERASE WBBL"/>
    <property type="match status" value="1"/>
</dbReference>
<keyword evidence="3" id="KW-0808">Transferase</keyword>
<evidence type="ECO:0000313" key="7">
    <source>
        <dbReference type="Proteomes" id="UP000013201"/>
    </source>
</evidence>
<evidence type="ECO:0008006" key="8">
    <source>
        <dbReference type="Google" id="ProtNLM"/>
    </source>
</evidence>
<dbReference type="Pfam" id="PF02709">
    <property type="entry name" value="Glyco_transf_7C"/>
    <property type="match status" value="1"/>
</dbReference>
<dbReference type="Gene3D" id="3.90.550.10">
    <property type="entry name" value="Spore Coat Polysaccharide Biosynthesis Protein SpsA, Chain A"/>
    <property type="match status" value="1"/>
</dbReference>
<evidence type="ECO:0000256" key="2">
    <source>
        <dbReference type="ARBA" id="ARBA00022676"/>
    </source>
</evidence>
<dbReference type="InterPro" id="IPR001173">
    <property type="entry name" value="Glyco_trans_2-like"/>
</dbReference>
<dbReference type="GO" id="GO:0016757">
    <property type="term" value="F:glycosyltransferase activity"/>
    <property type="evidence" value="ECO:0007669"/>
    <property type="project" value="UniProtKB-KW"/>
</dbReference>
<dbReference type="InterPro" id="IPR027791">
    <property type="entry name" value="Galactosyl_T_C"/>
</dbReference>
<accession>N1MM30</accession>
<comment type="similarity">
    <text evidence="1">Belongs to the glycosyltransferase 2 family.</text>
</comment>
<proteinExistence type="inferred from homology"/>
<dbReference type="EMBL" id="CAVK010000129">
    <property type="protein sequence ID" value="CCW18240.1"/>
    <property type="molecule type" value="Genomic_DNA"/>
</dbReference>
<evidence type="ECO:0000256" key="3">
    <source>
        <dbReference type="ARBA" id="ARBA00022679"/>
    </source>
</evidence>
<dbReference type="InterPro" id="IPR029044">
    <property type="entry name" value="Nucleotide-diphossugar_trans"/>
</dbReference>
<reference evidence="6 7" key="1">
    <citation type="submission" date="2013-03" db="EMBL/GenBank/DDBJ databases">
        <authorList>
            <person name="Le V."/>
        </authorList>
    </citation>
    <scope>NUCLEOTIDE SEQUENCE [LARGE SCALE GENOMIC DNA]</scope>
    <source>
        <strain evidence="6 7">BiD32</strain>
    </source>
</reference>
<evidence type="ECO:0000259" key="5">
    <source>
        <dbReference type="Pfam" id="PF02709"/>
    </source>
</evidence>
<dbReference type="Pfam" id="PF00535">
    <property type="entry name" value="Glycos_transf_2"/>
    <property type="match status" value="1"/>
</dbReference>
<reference evidence="7" key="2">
    <citation type="submission" date="2013-04" db="EMBL/GenBank/DDBJ databases">
        <title>Bisphenol A degrading Sphingobium sp. strain BiD32.</title>
        <authorList>
            <person name="Nielsen J.L."/>
            <person name="Zhou N.A."/>
            <person name="Kjeldal H."/>
        </authorList>
    </citation>
    <scope>NUCLEOTIDE SEQUENCE [LARGE SCALE GENOMIC DNA]</scope>
    <source>
        <strain evidence="7">BiD32</strain>
    </source>
</reference>
<organism evidence="6 7">
    <name type="scientific">Sphingobium indicum BiD32</name>
    <dbReference type="NCBI Taxonomy" id="1301087"/>
    <lineage>
        <taxon>Bacteria</taxon>
        <taxon>Pseudomonadati</taxon>
        <taxon>Pseudomonadota</taxon>
        <taxon>Alphaproteobacteria</taxon>
        <taxon>Sphingomonadales</taxon>
        <taxon>Sphingomonadaceae</taxon>
        <taxon>Sphingobium</taxon>
    </lineage>
</organism>
<feature type="domain" description="Galactosyltransferase C-terminal" evidence="5">
    <location>
        <begin position="159"/>
        <end position="202"/>
    </location>
</feature>
<dbReference type="Proteomes" id="UP000013201">
    <property type="component" value="Unassembled WGS sequence"/>
</dbReference>
<keyword evidence="2" id="KW-0328">Glycosyltransferase</keyword>
<dbReference type="SUPFAM" id="SSF53448">
    <property type="entry name" value="Nucleotide-diphospho-sugar transferases"/>
    <property type="match status" value="1"/>
</dbReference>
<evidence type="ECO:0000313" key="6">
    <source>
        <dbReference type="EMBL" id="CCW18240.1"/>
    </source>
</evidence>
<dbReference type="PANTHER" id="PTHR43179:SF12">
    <property type="entry name" value="GALACTOFURANOSYLTRANSFERASE GLFT2"/>
    <property type="match status" value="1"/>
</dbReference>
<feature type="domain" description="Glycosyltransferase 2-like" evidence="4">
    <location>
        <begin position="4"/>
        <end position="142"/>
    </location>
</feature>
<evidence type="ECO:0000259" key="4">
    <source>
        <dbReference type="Pfam" id="PF00535"/>
    </source>
</evidence>
<keyword evidence="7" id="KW-1185">Reference proteome</keyword>
<evidence type="ECO:0000256" key="1">
    <source>
        <dbReference type="ARBA" id="ARBA00006739"/>
    </source>
</evidence>
<name>N1MM30_9SPHN</name>
<comment type="caution">
    <text evidence="6">The sequence shown here is derived from an EMBL/GenBank/DDBJ whole genome shotgun (WGS) entry which is preliminary data.</text>
</comment>
<dbReference type="RefSeq" id="WP_006958155.1">
    <property type="nucleotide sequence ID" value="NZ_CAVK010000129.1"/>
</dbReference>
<dbReference type="AlphaFoldDB" id="N1MM30"/>
<gene>
    <name evidence="6" type="ORF">EBBID32_25910</name>
</gene>
<sequence length="283" mass="31562">MTLSVLTIVKDRPAHLAQMFEGLRRSAHFPDEFIIVDMASSPPISAEQAPFPLQILRLDDPGLPLAAARNAAARAARGDKLLFLDVDCIPMRALTSAITHCLTEHNALICAEIRYLGPNDARGEWDEADLLSRVQGHPVRQFPLNGVRQEDNAGLFWSLAFGIHRQRFLDMGGFDEAFTGYGGEDTDFGFRARAAGLPLLFLGGAGAFHQYHDVFEPPLQHLKDIVHNASLFRARWKIWPMEGWLSAFEKAGLIVRRGNKIHLLRQPSDIEIKRARMSPPVSP</sequence>